<reference evidence="8 9" key="2">
    <citation type="journal article" date="2019" name="G3 (Bethesda)">
        <title>Hybrid Assembly of the Genome of the Entomopathogenic Nematode Steinernema carpocapsae Identifies the X-Chromosome.</title>
        <authorList>
            <person name="Serra L."/>
            <person name="Macchietto M."/>
            <person name="Macias-Munoz A."/>
            <person name="McGill C.J."/>
            <person name="Rodriguez I.M."/>
            <person name="Rodriguez B."/>
            <person name="Murad R."/>
            <person name="Mortazavi A."/>
        </authorList>
    </citation>
    <scope>NUCLEOTIDE SEQUENCE [LARGE SCALE GENOMIC DNA]</scope>
    <source>
        <strain evidence="8 9">ALL</strain>
    </source>
</reference>
<evidence type="ECO:0000256" key="2">
    <source>
        <dbReference type="ARBA" id="ARBA00012544"/>
    </source>
</evidence>
<name>A0A4U8UTH2_STECR</name>
<comment type="caution">
    <text evidence="8">The sequence shown here is derived from an EMBL/GenBank/DDBJ whole genome shotgun (WGS) entry which is preliminary data.</text>
</comment>
<dbReference type="InterPro" id="IPR002213">
    <property type="entry name" value="UDP_glucos_trans"/>
</dbReference>
<accession>A0A4U8UTH2</accession>
<dbReference type="Gene3D" id="3.40.50.2000">
    <property type="entry name" value="Glycogen Phosphorylase B"/>
    <property type="match status" value="1"/>
</dbReference>
<evidence type="ECO:0000313" key="9">
    <source>
        <dbReference type="Proteomes" id="UP000298663"/>
    </source>
</evidence>
<organism evidence="8 9">
    <name type="scientific">Steinernema carpocapsae</name>
    <name type="common">Entomopathogenic nematode</name>
    <dbReference type="NCBI Taxonomy" id="34508"/>
    <lineage>
        <taxon>Eukaryota</taxon>
        <taxon>Metazoa</taxon>
        <taxon>Ecdysozoa</taxon>
        <taxon>Nematoda</taxon>
        <taxon>Chromadorea</taxon>
        <taxon>Rhabditida</taxon>
        <taxon>Tylenchina</taxon>
        <taxon>Panagrolaimomorpha</taxon>
        <taxon>Strongyloidoidea</taxon>
        <taxon>Steinernematidae</taxon>
        <taxon>Steinernema</taxon>
    </lineage>
</organism>
<dbReference type="OrthoDB" id="5835829at2759"/>
<gene>
    <name evidence="8" type="ORF">L596_003217</name>
</gene>
<dbReference type="GO" id="GO:0015020">
    <property type="term" value="F:glucuronosyltransferase activity"/>
    <property type="evidence" value="ECO:0007669"/>
    <property type="project" value="UniProtKB-EC"/>
</dbReference>
<dbReference type="PANTHER" id="PTHR48043:SF5">
    <property type="entry name" value="UDP-GLUCURONOSYLTRANSFERASE UGT-58-RELATED"/>
    <property type="match status" value="1"/>
</dbReference>
<dbReference type="EMBL" id="CM016762">
    <property type="protein sequence ID" value="TMS35929.1"/>
    <property type="molecule type" value="Genomic_DNA"/>
</dbReference>
<sequence length="289" mass="32662">MPRVNFVGGLHCHKAKPLTGELKKFVDAAKDDKGFIVFSTGFTAQWKKAPKILVIAVITAMRRTPEVNFVWQYDGEAMPNVPPNVFTAKWLPLQNLLGHPKCKAHMSHGGLNSVVETVWHGVPIIGFPMTVSGYDNLLRVTDRKAGIMVPKNEWNADKIENAFRRIYDNKYKEEVLVFQDMVIDVPYTELNHSAFWVEFIERHQEVPHARSGADKLNILQYFLVDVVLFLLSIIVLLVATIVYVLRLTFRMLFTVLSLVFGKGNAKSELKSTPKVNAAPSKSKKSKKVD</sequence>
<proteinExistence type="inferred from homology"/>
<keyword evidence="4" id="KW-0808">Transferase</keyword>
<keyword evidence="7" id="KW-1133">Transmembrane helix</keyword>
<evidence type="ECO:0000256" key="5">
    <source>
        <dbReference type="ARBA" id="ARBA00047475"/>
    </source>
</evidence>
<comment type="catalytic activity">
    <reaction evidence="5">
        <text>glucuronate acceptor + UDP-alpha-D-glucuronate = acceptor beta-D-glucuronoside + UDP + H(+)</text>
        <dbReference type="Rhea" id="RHEA:21032"/>
        <dbReference type="ChEBI" id="CHEBI:15378"/>
        <dbReference type="ChEBI" id="CHEBI:58052"/>
        <dbReference type="ChEBI" id="CHEBI:58223"/>
        <dbReference type="ChEBI" id="CHEBI:132367"/>
        <dbReference type="ChEBI" id="CHEBI:132368"/>
        <dbReference type="EC" id="2.4.1.17"/>
    </reaction>
</comment>
<dbReference type="InterPro" id="IPR050271">
    <property type="entry name" value="UDP-glycosyltransferase"/>
</dbReference>
<dbReference type="EC" id="2.4.1.17" evidence="2"/>
<dbReference type="Proteomes" id="UP000298663">
    <property type="component" value="Chromosome X"/>
</dbReference>
<evidence type="ECO:0000313" key="8">
    <source>
        <dbReference type="EMBL" id="TMS35929.1"/>
    </source>
</evidence>
<keyword evidence="9" id="KW-1185">Reference proteome</keyword>
<keyword evidence="7" id="KW-0812">Transmembrane</keyword>
<keyword evidence="7" id="KW-0472">Membrane</keyword>
<evidence type="ECO:0000256" key="3">
    <source>
        <dbReference type="ARBA" id="ARBA00022676"/>
    </source>
</evidence>
<keyword evidence="3" id="KW-0328">Glycosyltransferase</keyword>
<dbReference type="CDD" id="cd03784">
    <property type="entry name" value="GT1_Gtf-like"/>
    <property type="match status" value="1"/>
</dbReference>
<evidence type="ECO:0000256" key="1">
    <source>
        <dbReference type="ARBA" id="ARBA00009995"/>
    </source>
</evidence>
<protein>
    <recommendedName>
        <fullName evidence="2">glucuronosyltransferase</fullName>
        <ecNumber evidence="2">2.4.1.17</ecNumber>
    </recommendedName>
</protein>
<dbReference type="FunFam" id="3.40.50.2000:FF:000021">
    <property type="entry name" value="UDP-glucuronosyltransferase"/>
    <property type="match status" value="1"/>
</dbReference>
<dbReference type="EMBL" id="AZBU02000001">
    <property type="protein sequence ID" value="TMS35929.1"/>
    <property type="molecule type" value="Genomic_DNA"/>
</dbReference>
<dbReference type="AlphaFoldDB" id="A0A4U8UTH2"/>
<evidence type="ECO:0000256" key="4">
    <source>
        <dbReference type="ARBA" id="ARBA00022679"/>
    </source>
</evidence>
<feature type="transmembrane region" description="Helical" evidence="7">
    <location>
        <begin position="221"/>
        <end position="245"/>
    </location>
</feature>
<reference evidence="8 9" key="1">
    <citation type="journal article" date="2015" name="Genome Biol.">
        <title>Comparative genomics of Steinernema reveals deeply conserved gene regulatory networks.</title>
        <authorList>
            <person name="Dillman A.R."/>
            <person name="Macchietto M."/>
            <person name="Porter C.F."/>
            <person name="Rogers A."/>
            <person name="Williams B."/>
            <person name="Antoshechkin I."/>
            <person name="Lee M.M."/>
            <person name="Goodwin Z."/>
            <person name="Lu X."/>
            <person name="Lewis E.E."/>
            <person name="Goodrich-Blair H."/>
            <person name="Stock S.P."/>
            <person name="Adams B.J."/>
            <person name="Sternberg P.W."/>
            <person name="Mortazavi A."/>
        </authorList>
    </citation>
    <scope>NUCLEOTIDE SEQUENCE [LARGE SCALE GENOMIC DNA]</scope>
    <source>
        <strain evidence="8 9">ALL</strain>
    </source>
</reference>
<feature type="region of interest" description="Disordered" evidence="6">
    <location>
        <begin position="266"/>
        <end position="289"/>
    </location>
</feature>
<evidence type="ECO:0000256" key="6">
    <source>
        <dbReference type="SAM" id="MobiDB-lite"/>
    </source>
</evidence>
<evidence type="ECO:0000256" key="7">
    <source>
        <dbReference type="SAM" id="Phobius"/>
    </source>
</evidence>
<comment type="similarity">
    <text evidence="1">Belongs to the UDP-glycosyltransferase family.</text>
</comment>
<dbReference type="STRING" id="34508.A0A4U8UTH2"/>
<dbReference type="Pfam" id="PF00201">
    <property type="entry name" value="UDPGT"/>
    <property type="match status" value="1"/>
</dbReference>
<dbReference type="PANTHER" id="PTHR48043">
    <property type="entry name" value="EG:EG0003.4 PROTEIN-RELATED"/>
    <property type="match status" value="1"/>
</dbReference>
<dbReference type="SUPFAM" id="SSF53756">
    <property type="entry name" value="UDP-Glycosyltransferase/glycogen phosphorylase"/>
    <property type="match status" value="1"/>
</dbReference>